<keyword evidence="6" id="KW-0145">Chemotaxis</keyword>
<comment type="caution">
    <text evidence="11">The sequence shown here is derived from an EMBL/GenBank/DDBJ whole genome shotgun (WGS) entry which is preliminary data.</text>
</comment>
<dbReference type="Pfam" id="PF08448">
    <property type="entry name" value="PAS_4"/>
    <property type="match status" value="1"/>
</dbReference>
<dbReference type="Proteomes" id="UP000050443">
    <property type="component" value="Unassembled WGS sequence"/>
</dbReference>
<dbReference type="Gene3D" id="3.30.450.20">
    <property type="entry name" value="PAS domain"/>
    <property type="match status" value="1"/>
</dbReference>
<evidence type="ECO:0000256" key="1">
    <source>
        <dbReference type="ARBA" id="ARBA00000085"/>
    </source>
</evidence>
<dbReference type="InterPro" id="IPR000780">
    <property type="entry name" value="CheR_MeTrfase"/>
</dbReference>
<evidence type="ECO:0000313" key="12">
    <source>
        <dbReference type="Proteomes" id="UP000050443"/>
    </source>
</evidence>
<evidence type="ECO:0000259" key="10">
    <source>
        <dbReference type="PROSITE" id="PS50123"/>
    </source>
</evidence>
<keyword evidence="7" id="KW-0175">Coiled coil</keyword>
<dbReference type="SUPFAM" id="SSF55785">
    <property type="entry name" value="PYP-like sensor domain (PAS domain)"/>
    <property type="match status" value="1"/>
</dbReference>
<evidence type="ECO:0000256" key="5">
    <source>
        <dbReference type="ARBA" id="ARBA00022691"/>
    </source>
</evidence>
<dbReference type="InterPro" id="IPR036097">
    <property type="entry name" value="HisK_dim/P_sf"/>
</dbReference>
<dbReference type="InterPro" id="IPR035909">
    <property type="entry name" value="CheB_C"/>
</dbReference>
<evidence type="ECO:0000256" key="4">
    <source>
        <dbReference type="ARBA" id="ARBA00022679"/>
    </source>
</evidence>
<dbReference type="InterPro" id="IPR050903">
    <property type="entry name" value="Bact_Chemotaxis_MeTrfase"/>
</dbReference>
<dbReference type="SUPFAM" id="SSF52738">
    <property type="entry name" value="Methylesterase CheB, C-terminal domain"/>
    <property type="match status" value="1"/>
</dbReference>
<dbReference type="SUPFAM" id="SSF53335">
    <property type="entry name" value="S-adenosyl-L-methionine-dependent methyltransferases"/>
    <property type="match status" value="1"/>
</dbReference>
<dbReference type="Gene3D" id="1.10.155.10">
    <property type="entry name" value="Chemotaxis receptor methyltransferase CheR, N-terminal domain"/>
    <property type="match status" value="1"/>
</dbReference>
<dbReference type="SMART" id="SM00387">
    <property type="entry name" value="HATPase_c"/>
    <property type="match status" value="1"/>
</dbReference>
<feature type="active site" evidence="6">
    <location>
        <position position="51"/>
    </location>
</feature>
<dbReference type="PROSITE" id="PS50109">
    <property type="entry name" value="HIS_KIN"/>
    <property type="match status" value="1"/>
</dbReference>
<dbReference type="GO" id="GO:0008984">
    <property type="term" value="F:protein-glutamate methylesterase activity"/>
    <property type="evidence" value="ECO:0007669"/>
    <property type="project" value="InterPro"/>
</dbReference>
<dbReference type="InterPro" id="IPR003594">
    <property type="entry name" value="HATPase_dom"/>
</dbReference>
<evidence type="ECO:0000259" key="9">
    <source>
        <dbReference type="PROSITE" id="PS50122"/>
    </source>
</evidence>
<dbReference type="InterPro" id="IPR000673">
    <property type="entry name" value="Sig_transdc_resp-reg_Me-estase"/>
</dbReference>
<dbReference type="EMBL" id="JRLF01000006">
    <property type="protein sequence ID" value="KQB42674.1"/>
    <property type="molecule type" value="Genomic_DNA"/>
</dbReference>
<dbReference type="GO" id="GO:0006935">
    <property type="term" value="P:chemotaxis"/>
    <property type="evidence" value="ECO:0007669"/>
    <property type="project" value="UniProtKB-UniRule"/>
</dbReference>
<evidence type="ECO:0000313" key="11">
    <source>
        <dbReference type="EMBL" id="KQB42674.1"/>
    </source>
</evidence>
<dbReference type="Pfam" id="PF00512">
    <property type="entry name" value="HisKA"/>
    <property type="match status" value="1"/>
</dbReference>
<dbReference type="Pfam" id="PF01339">
    <property type="entry name" value="CheB_methylest"/>
    <property type="match status" value="1"/>
</dbReference>
<keyword evidence="4" id="KW-0808">Transferase</keyword>
<dbReference type="GO" id="GO:0005737">
    <property type="term" value="C:cytoplasm"/>
    <property type="evidence" value="ECO:0007669"/>
    <property type="project" value="InterPro"/>
</dbReference>
<feature type="active site" evidence="6">
    <location>
        <position position="24"/>
    </location>
</feature>
<dbReference type="AlphaFoldDB" id="A0A0Q0W898"/>
<dbReference type="Gene3D" id="1.10.287.130">
    <property type="match status" value="1"/>
</dbReference>
<dbReference type="Gene3D" id="3.30.565.10">
    <property type="entry name" value="Histidine kinase-like ATPase, C-terminal domain"/>
    <property type="match status" value="1"/>
</dbReference>
<keyword evidence="6" id="KW-0378">Hydrolase</keyword>
<dbReference type="PRINTS" id="PR00996">
    <property type="entry name" value="CHERMTFRASE"/>
</dbReference>
<dbReference type="SMART" id="SM00388">
    <property type="entry name" value="HisKA"/>
    <property type="match status" value="1"/>
</dbReference>
<keyword evidence="5" id="KW-0949">S-adenosyl-L-methionine</keyword>
<feature type="domain" description="Histidine kinase" evidence="8">
    <location>
        <begin position="868"/>
        <end position="1094"/>
    </location>
</feature>
<keyword evidence="3" id="KW-0489">Methyltransferase</keyword>
<dbReference type="CDD" id="cd00082">
    <property type="entry name" value="HisKA"/>
    <property type="match status" value="1"/>
</dbReference>
<dbReference type="Pfam" id="PF03705">
    <property type="entry name" value="CheR_N"/>
    <property type="match status" value="1"/>
</dbReference>
<dbReference type="PANTHER" id="PTHR24422:SF27">
    <property type="entry name" value="PROTEIN-GLUTAMATE O-METHYLTRANSFERASE"/>
    <property type="match status" value="1"/>
</dbReference>
<dbReference type="InterPro" id="IPR005467">
    <property type="entry name" value="His_kinase_dom"/>
</dbReference>
<dbReference type="RefSeq" id="WP_055092733.1">
    <property type="nucleotide sequence ID" value="NZ_JRLF01000006.1"/>
</dbReference>
<dbReference type="InterPro" id="IPR022641">
    <property type="entry name" value="CheR_N"/>
</dbReference>
<feature type="active site" evidence="6">
    <location>
        <position position="143"/>
    </location>
</feature>
<dbReference type="SUPFAM" id="SSF47384">
    <property type="entry name" value="Homodimeric domain of signal transducing histidine kinase"/>
    <property type="match status" value="1"/>
</dbReference>
<feature type="domain" description="CheR-type methyltransferase" evidence="10">
    <location>
        <begin position="209"/>
        <end position="481"/>
    </location>
</feature>
<dbReference type="PANTHER" id="PTHR24422">
    <property type="entry name" value="CHEMOTAXIS PROTEIN METHYLTRANSFERASE"/>
    <property type="match status" value="1"/>
</dbReference>
<dbReference type="GO" id="GO:0000156">
    <property type="term" value="F:phosphorelay response regulator activity"/>
    <property type="evidence" value="ECO:0007669"/>
    <property type="project" value="InterPro"/>
</dbReference>
<dbReference type="InterPro" id="IPR036890">
    <property type="entry name" value="HATPase_C_sf"/>
</dbReference>
<dbReference type="PROSITE" id="PS50123">
    <property type="entry name" value="CHER"/>
    <property type="match status" value="1"/>
</dbReference>
<keyword evidence="11" id="KW-0418">Kinase</keyword>
<evidence type="ECO:0000256" key="7">
    <source>
        <dbReference type="SAM" id="Coils"/>
    </source>
</evidence>
<dbReference type="SUPFAM" id="SSF55874">
    <property type="entry name" value="ATPase domain of HSP90 chaperone/DNA topoisomerase II/histidine kinase"/>
    <property type="match status" value="1"/>
</dbReference>
<dbReference type="Gene3D" id="3.40.50.180">
    <property type="entry name" value="Methylesterase CheB, C-terminal domain"/>
    <property type="match status" value="1"/>
</dbReference>
<feature type="domain" description="CheB-type methylesterase" evidence="9">
    <location>
        <begin position="18"/>
        <end position="196"/>
    </location>
</feature>
<dbReference type="Pfam" id="PF02518">
    <property type="entry name" value="HATPase_c"/>
    <property type="match status" value="1"/>
</dbReference>
<dbReference type="CDD" id="cd16434">
    <property type="entry name" value="CheB-CheR_fusion"/>
    <property type="match status" value="1"/>
</dbReference>
<dbReference type="InterPro" id="IPR036804">
    <property type="entry name" value="CheR_N_sf"/>
</dbReference>
<protein>
    <submittedName>
        <fullName evidence="11">Signal transduction histidine kinase with CheB and CheR activity</fullName>
    </submittedName>
</protein>
<evidence type="ECO:0000256" key="2">
    <source>
        <dbReference type="ARBA" id="ARBA00001541"/>
    </source>
</evidence>
<proteinExistence type="predicted"/>
<dbReference type="GO" id="GO:0032259">
    <property type="term" value="P:methylation"/>
    <property type="evidence" value="ECO:0007669"/>
    <property type="project" value="UniProtKB-KW"/>
</dbReference>
<evidence type="ECO:0000259" key="8">
    <source>
        <dbReference type="PROSITE" id="PS50109"/>
    </source>
</evidence>
<dbReference type="InterPro" id="IPR003661">
    <property type="entry name" value="HisK_dim/P_dom"/>
</dbReference>
<dbReference type="InterPro" id="IPR029063">
    <property type="entry name" value="SAM-dependent_MTases_sf"/>
</dbReference>
<dbReference type="GO" id="GO:0008983">
    <property type="term" value="F:protein-glutamate O-methyltransferase activity"/>
    <property type="evidence" value="ECO:0007669"/>
    <property type="project" value="UniProtKB-EC"/>
</dbReference>
<feature type="coiled-coil region" evidence="7">
    <location>
        <begin position="637"/>
        <end position="717"/>
    </location>
</feature>
<accession>A0A0Q0W898</accession>
<sequence length="1094" mass="125436">MKPTDNQEPKKSKQDFPVVGIGASAGGLDAFKKLLNAIPVNSGMAYVLVQHLSPEHHSNLVEILSPHTTIPVHEIINDINLAPNHIYIIPENTNLIAEDGILKIHPRTRNERKNASIDIFFESLAQVHKSFAIGIILSGTAFDGTFGLKKIKELGGVTIAQDPDTAAFKGMPQSAIEADTVDYVLAPELIPQQLVEIQKSYKINHAYTEQDHELKNEEEILNQITNLILLRTGNDFSNYKRPTIRRRISRRMVISRKNTLEDYYYYLRNDKTEQDLLFNDFLIPVTYFFRDTSVFDSLTNLVFPQLIHNLSNNNLRIWVAGCATGEEAYSIAISIHEFLAEKNNKDIKVQVFASDISEKFISKARTAIYSVQDVQQVSTARLQNYFTKHDGYYHVNKVIREMCIFAVHNFIKDPPFARINLISCRNVLIYLNPFLQSKVLSSFHYSLKEKGILFLGKSETANSAHSLFEPIGINEKLYIRKSAFTRYVPEAFKPLNLSINSEIESFEKKNVPESDFRKIASDILFLQYTPASVIINEQLEIVHFHGDTSFYLLPSPGKPNFNILKMAREGISFELRNAILKMKKYKKNVIKENLIVKNQPYTASFEIVSIPDNEEYLMILFYKKPLAALEGVKNTSKNSNQNRIVELENELTQLRADIKRVTEEQQTAFEELQSTNEELLSSSEELQAMNEELETSTEELQSNNEELMCVNDELVDRQEQLISMRNYSESIFKTIREPLLIIDRDFFVKSANPSFYKYFQTTEKETEGHSFFEIGDCQWDIPEFKDLIVKMLGDRASIEDFQVHTLCKGIGKKIMMVNARRILNAKPAGMILLALEDITDVVTANEQLTIKNQELQKYNEQLETFSSAASHDLQEPLRKIHIFCQRIIDNEKNLSETSKHNLDRILFAVTNMSQLIADLIDYTRINFVEKEYKKTDLNVLLKKTMSDIKDIVLEKNAVIEIAPFPQLKVIPYQIQQLFTNLILNAVKYTKEGVIPEIKIETQKPSVDEILEIGGNKDTNYIRISISDNGIGFDQEFDAKIFEPFYRLHSNNQYHGSGLGLTLVKKIIDNHHGFITVRSKVNEGTVFFIYLPMQL</sequence>
<dbReference type="GO" id="GO:0000155">
    <property type="term" value="F:phosphorelay sensor kinase activity"/>
    <property type="evidence" value="ECO:0007669"/>
    <property type="project" value="InterPro"/>
</dbReference>
<dbReference type="STRING" id="362413.RC62_3681"/>
<comment type="catalytic activity">
    <reaction evidence="1">
        <text>ATP + protein L-histidine = ADP + protein N-phospho-L-histidine.</text>
        <dbReference type="EC" id="2.7.13.3"/>
    </reaction>
</comment>
<dbReference type="InterPro" id="IPR013656">
    <property type="entry name" value="PAS_4"/>
</dbReference>
<dbReference type="Gene3D" id="3.40.50.150">
    <property type="entry name" value="Vaccinia Virus protein VP39"/>
    <property type="match status" value="1"/>
</dbReference>
<dbReference type="SUPFAM" id="SSF47757">
    <property type="entry name" value="Chemotaxis receptor methyltransferase CheR, N-terminal domain"/>
    <property type="match status" value="1"/>
</dbReference>
<dbReference type="InterPro" id="IPR022642">
    <property type="entry name" value="CheR_C"/>
</dbReference>
<dbReference type="PATRIC" id="fig|362413.3.peg.3606"/>
<evidence type="ECO:0000256" key="6">
    <source>
        <dbReference type="PROSITE-ProRule" id="PRU00050"/>
    </source>
</evidence>
<dbReference type="PROSITE" id="PS50122">
    <property type="entry name" value="CHEB"/>
    <property type="match status" value="1"/>
</dbReference>
<organism evidence="11 12">
    <name type="scientific">Flavobacterium aquidurense</name>
    <dbReference type="NCBI Taxonomy" id="362413"/>
    <lineage>
        <taxon>Bacteria</taxon>
        <taxon>Pseudomonadati</taxon>
        <taxon>Bacteroidota</taxon>
        <taxon>Flavobacteriia</taxon>
        <taxon>Flavobacteriales</taxon>
        <taxon>Flavobacteriaceae</taxon>
        <taxon>Flavobacterium</taxon>
    </lineage>
</organism>
<evidence type="ECO:0000256" key="3">
    <source>
        <dbReference type="ARBA" id="ARBA00022603"/>
    </source>
</evidence>
<reference evidence="11 12" key="1">
    <citation type="submission" date="2014-09" db="EMBL/GenBank/DDBJ databases">
        <title>Genome sequence of Flavobacterium aquidurense RC62.</title>
        <authorList>
            <person name="Kim J.F."/>
            <person name="Kwak M.-J."/>
        </authorList>
    </citation>
    <scope>NUCLEOTIDE SEQUENCE [LARGE SCALE GENOMIC DNA]</scope>
    <source>
        <strain evidence="11 12">RC62</strain>
    </source>
</reference>
<gene>
    <name evidence="11" type="ORF">RC62_3681</name>
</gene>
<dbReference type="OrthoDB" id="9816309at2"/>
<dbReference type="InterPro" id="IPR035965">
    <property type="entry name" value="PAS-like_dom_sf"/>
</dbReference>
<dbReference type="Pfam" id="PF01739">
    <property type="entry name" value="CheR"/>
    <property type="match status" value="1"/>
</dbReference>
<name>A0A0Q0W898_9FLAO</name>
<comment type="catalytic activity">
    <reaction evidence="2">
        <text>L-glutamyl-[protein] + S-adenosyl-L-methionine = [protein]-L-glutamate 5-O-methyl ester + S-adenosyl-L-homocysteine</text>
        <dbReference type="Rhea" id="RHEA:24452"/>
        <dbReference type="Rhea" id="RHEA-COMP:10208"/>
        <dbReference type="Rhea" id="RHEA-COMP:10311"/>
        <dbReference type="ChEBI" id="CHEBI:29973"/>
        <dbReference type="ChEBI" id="CHEBI:57856"/>
        <dbReference type="ChEBI" id="CHEBI:59789"/>
        <dbReference type="ChEBI" id="CHEBI:82795"/>
        <dbReference type="EC" id="2.1.1.80"/>
    </reaction>
</comment>
<dbReference type="SMART" id="SM00138">
    <property type="entry name" value="MeTrc"/>
    <property type="match status" value="1"/>
</dbReference>